<evidence type="ECO:0000313" key="3">
    <source>
        <dbReference type="Proteomes" id="UP001291623"/>
    </source>
</evidence>
<organism evidence="2 3">
    <name type="scientific">Anisodus tanguticus</name>
    <dbReference type="NCBI Taxonomy" id="243964"/>
    <lineage>
        <taxon>Eukaryota</taxon>
        <taxon>Viridiplantae</taxon>
        <taxon>Streptophyta</taxon>
        <taxon>Embryophyta</taxon>
        <taxon>Tracheophyta</taxon>
        <taxon>Spermatophyta</taxon>
        <taxon>Magnoliopsida</taxon>
        <taxon>eudicotyledons</taxon>
        <taxon>Gunneridae</taxon>
        <taxon>Pentapetalae</taxon>
        <taxon>asterids</taxon>
        <taxon>lamiids</taxon>
        <taxon>Solanales</taxon>
        <taxon>Solanaceae</taxon>
        <taxon>Solanoideae</taxon>
        <taxon>Hyoscyameae</taxon>
        <taxon>Anisodus</taxon>
    </lineage>
</organism>
<reference evidence="2" key="1">
    <citation type="submission" date="2023-12" db="EMBL/GenBank/DDBJ databases">
        <title>Genome assembly of Anisodus tanguticus.</title>
        <authorList>
            <person name="Wang Y.-J."/>
        </authorList>
    </citation>
    <scope>NUCLEOTIDE SEQUENCE</scope>
    <source>
        <strain evidence="2">KB-2021</strain>
        <tissue evidence="2">Leaf</tissue>
    </source>
</reference>
<feature type="signal peptide" evidence="1">
    <location>
        <begin position="1"/>
        <end position="32"/>
    </location>
</feature>
<evidence type="ECO:0000313" key="2">
    <source>
        <dbReference type="EMBL" id="KAK4340192.1"/>
    </source>
</evidence>
<feature type="chain" id="PRO_5042037077" evidence="1">
    <location>
        <begin position="33"/>
        <end position="66"/>
    </location>
</feature>
<comment type="caution">
    <text evidence="2">The sequence shown here is derived from an EMBL/GenBank/DDBJ whole genome shotgun (WGS) entry which is preliminary data.</text>
</comment>
<keyword evidence="3" id="KW-1185">Reference proteome</keyword>
<evidence type="ECO:0000256" key="1">
    <source>
        <dbReference type="SAM" id="SignalP"/>
    </source>
</evidence>
<accession>A0AAE1URC2</accession>
<protein>
    <submittedName>
        <fullName evidence="2">Uncharacterized protein</fullName>
    </submittedName>
</protein>
<sequence>MKSFKSLLAALNALTMMLLFVWLSNSMQQVEGLRNLKEEHSLITSVVKNLVKQRAYSGPSHSGRGH</sequence>
<dbReference type="AlphaFoldDB" id="A0AAE1URC2"/>
<keyword evidence="1" id="KW-0732">Signal</keyword>
<proteinExistence type="predicted"/>
<gene>
    <name evidence="2" type="ORF">RND71_041654</name>
</gene>
<name>A0AAE1URC2_9SOLA</name>
<dbReference type="Proteomes" id="UP001291623">
    <property type="component" value="Unassembled WGS sequence"/>
</dbReference>
<dbReference type="EMBL" id="JAVYJV010000023">
    <property type="protein sequence ID" value="KAK4340192.1"/>
    <property type="molecule type" value="Genomic_DNA"/>
</dbReference>